<gene>
    <name evidence="1" type="ORF">JEODO184_00151</name>
</gene>
<dbReference type="RefSeq" id="WP_185124717.1">
    <property type="nucleotide sequence ID" value="NZ_CAJEWD010000003.1"/>
</dbReference>
<organism evidence="1 2">
    <name type="scientific">Jeotgalicoccus meleagridis</name>
    <dbReference type="NCBI Taxonomy" id="2759181"/>
    <lineage>
        <taxon>Bacteria</taxon>
        <taxon>Bacillati</taxon>
        <taxon>Bacillota</taxon>
        <taxon>Bacilli</taxon>
        <taxon>Bacillales</taxon>
        <taxon>Staphylococcaceae</taxon>
        <taxon>Jeotgalicoccus</taxon>
    </lineage>
</organism>
<dbReference type="Proteomes" id="UP000589351">
    <property type="component" value="Unassembled WGS sequence"/>
</dbReference>
<protein>
    <recommendedName>
        <fullName evidence="3">DUF4256 domain-containing protein</fullName>
    </recommendedName>
</protein>
<evidence type="ECO:0008006" key="3">
    <source>
        <dbReference type="Google" id="ProtNLM"/>
    </source>
</evidence>
<accession>A0A6V7R1F7</accession>
<reference evidence="1 2" key="1">
    <citation type="submission" date="2020-07" db="EMBL/GenBank/DDBJ databases">
        <authorList>
            <person name="Criscuolo A."/>
        </authorList>
    </citation>
    <scope>NUCLEOTIDE SEQUENCE [LARGE SCALE GENOMIC DNA]</scope>
    <source>
        <strain evidence="1">CIP111649</strain>
    </source>
</reference>
<dbReference type="AlphaFoldDB" id="A0A6V7R1F7"/>
<proteinExistence type="predicted"/>
<evidence type="ECO:0000313" key="2">
    <source>
        <dbReference type="Proteomes" id="UP000589351"/>
    </source>
</evidence>
<evidence type="ECO:0000313" key="1">
    <source>
        <dbReference type="EMBL" id="CAD2071167.1"/>
    </source>
</evidence>
<keyword evidence="2" id="KW-1185">Reference proteome</keyword>
<name>A0A6V7R1F7_9STAP</name>
<dbReference type="EMBL" id="CAJEWD010000003">
    <property type="protein sequence ID" value="CAD2071167.1"/>
    <property type="molecule type" value="Genomic_DNA"/>
</dbReference>
<dbReference type="InterPro" id="IPR025352">
    <property type="entry name" value="DUF4256"/>
</dbReference>
<sequence>MTLKNELTVEEKEELIATLKSRFNSHEDRHEGYTWKDVEERLNDHLLTTVYNMEVTEGEPDVIILNDKLHFVDCSKESPKGRRSVCYDRQALNARKKHKPDNSAIDLAEEIGIQMLSEDEFRQLSTVGDFDLKSSSWVLTPAEVRDLGGAYFCDKRYNKVFLYHNGADSYYGARGFRGKIQI</sequence>
<comment type="caution">
    <text evidence="1">The sequence shown here is derived from an EMBL/GenBank/DDBJ whole genome shotgun (WGS) entry which is preliminary data.</text>
</comment>
<dbReference type="Pfam" id="PF14066">
    <property type="entry name" value="DUF4256"/>
    <property type="match status" value="1"/>
</dbReference>